<accession>A0ABP8M9S9</accession>
<protein>
    <submittedName>
        <fullName evidence="2">Uncharacterized protein</fullName>
    </submittedName>
</protein>
<evidence type="ECO:0000256" key="1">
    <source>
        <dbReference type="SAM" id="Phobius"/>
    </source>
</evidence>
<gene>
    <name evidence="2" type="ORF">GCM10023156_06210</name>
</gene>
<dbReference type="Proteomes" id="UP001500840">
    <property type="component" value="Unassembled WGS sequence"/>
</dbReference>
<feature type="transmembrane region" description="Helical" evidence="1">
    <location>
        <begin position="20"/>
        <end position="38"/>
    </location>
</feature>
<proteinExistence type="predicted"/>
<sequence length="168" mass="18285">MTHRELQCWNRASSLNAEKVWIGLSWSFAFAIATYALLTVASVASADDIVAHSFDVDASSLLKGEALQIDLGNVRYPDSLETSGERLTVVLAKPLSENLSLSLRSENGESINADMRVIGKRIVCFDKIIISPDCDAVDVINDVTGVSLTRVVVDRNSNPTLTDEENSK</sequence>
<evidence type="ECO:0000313" key="2">
    <source>
        <dbReference type="EMBL" id="GAA4445946.1"/>
    </source>
</evidence>
<keyword evidence="1" id="KW-0812">Transmembrane</keyword>
<keyword evidence="1" id="KW-1133">Transmembrane helix</keyword>
<comment type="caution">
    <text evidence="2">The sequence shown here is derived from an EMBL/GenBank/DDBJ whole genome shotgun (WGS) entry which is preliminary data.</text>
</comment>
<reference evidence="3" key="1">
    <citation type="journal article" date="2019" name="Int. J. Syst. Evol. Microbiol.">
        <title>The Global Catalogue of Microorganisms (GCM) 10K type strain sequencing project: providing services to taxonomists for standard genome sequencing and annotation.</title>
        <authorList>
            <consortium name="The Broad Institute Genomics Platform"/>
            <consortium name="The Broad Institute Genome Sequencing Center for Infectious Disease"/>
            <person name="Wu L."/>
            <person name="Ma J."/>
        </authorList>
    </citation>
    <scope>NUCLEOTIDE SEQUENCE [LARGE SCALE GENOMIC DNA]</scope>
    <source>
        <strain evidence="3">JCM 17759</strain>
    </source>
</reference>
<name>A0ABP8M9S9_9BACT</name>
<keyword evidence="1" id="KW-0472">Membrane</keyword>
<evidence type="ECO:0000313" key="3">
    <source>
        <dbReference type="Proteomes" id="UP001500840"/>
    </source>
</evidence>
<keyword evidence="3" id="KW-1185">Reference proteome</keyword>
<organism evidence="2 3">
    <name type="scientific">Novipirellula rosea</name>
    <dbReference type="NCBI Taxonomy" id="1031540"/>
    <lineage>
        <taxon>Bacteria</taxon>
        <taxon>Pseudomonadati</taxon>
        <taxon>Planctomycetota</taxon>
        <taxon>Planctomycetia</taxon>
        <taxon>Pirellulales</taxon>
        <taxon>Pirellulaceae</taxon>
        <taxon>Novipirellula</taxon>
    </lineage>
</organism>
<dbReference type="EMBL" id="BAABGA010000008">
    <property type="protein sequence ID" value="GAA4445946.1"/>
    <property type="molecule type" value="Genomic_DNA"/>
</dbReference>